<gene>
    <name evidence="11" type="ORF">chiPu_0016817</name>
</gene>
<evidence type="ECO:0000259" key="9">
    <source>
        <dbReference type="PROSITE" id="PS50089"/>
    </source>
</evidence>
<evidence type="ECO:0000313" key="11">
    <source>
        <dbReference type="EMBL" id="GCC38303.1"/>
    </source>
</evidence>
<protein>
    <recommendedName>
        <fullName evidence="3">RING-type E3 ubiquitin transferase</fullName>
        <ecNumber evidence="3">2.3.2.27</ecNumber>
    </recommendedName>
</protein>
<feature type="coiled-coil region" evidence="8">
    <location>
        <begin position="221"/>
        <end position="251"/>
    </location>
</feature>
<name>A0A401T6K0_CHIPU</name>
<dbReference type="AlphaFoldDB" id="A0A401T6K0"/>
<dbReference type="GO" id="GO:0008270">
    <property type="term" value="F:zinc ion binding"/>
    <property type="evidence" value="ECO:0007669"/>
    <property type="project" value="UniProtKB-KW"/>
</dbReference>
<reference evidence="11 12" key="1">
    <citation type="journal article" date="2018" name="Nat. Ecol. Evol.">
        <title>Shark genomes provide insights into elasmobranch evolution and the origin of vertebrates.</title>
        <authorList>
            <person name="Hara Y"/>
            <person name="Yamaguchi K"/>
            <person name="Onimaru K"/>
            <person name="Kadota M"/>
            <person name="Koyanagi M"/>
            <person name="Keeley SD"/>
            <person name="Tatsumi K"/>
            <person name="Tanaka K"/>
            <person name="Motone F"/>
            <person name="Kageyama Y"/>
            <person name="Nozu R"/>
            <person name="Adachi N"/>
            <person name="Nishimura O"/>
            <person name="Nakagawa R"/>
            <person name="Tanegashima C"/>
            <person name="Kiyatake I"/>
            <person name="Matsumoto R"/>
            <person name="Murakumo K"/>
            <person name="Nishida K"/>
            <person name="Terakita A"/>
            <person name="Kuratani S"/>
            <person name="Sato K"/>
            <person name="Hyodo S Kuraku.S."/>
        </authorList>
    </citation>
    <scope>NUCLEOTIDE SEQUENCE [LARGE SCALE GENOMIC DNA]</scope>
</reference>
<feature type="coiled-coil region" evidence="8">
    <location>
        <begin position="282"/>
        <end position="309"/>
    </location>
</feature>
<dbReference type="PROSITE" id="PS00518">
    <property type="entry name" value="ZF_RING_1"/>
    <property type="match status" value="1"/>
</dbReference>
<dbReference type="OrthoDB" id="264520at2759"/>
<dbReference type="Gene3D" id="3.30.160.60">
    <property type="entry name" value="Classic Zinc Finger"/>
    <property type="match status" value="1"/>
</dbReference>
<dbReference type="Pfam" id="PF00097">
    <property type="entry name" value="zf-C3HC4"/>
    <property type="match status" value="1"/>
</dbReference>
<dbReference type="InterPro" id="IPR013083">
    <property type="entry name" value="Znf_RING/FYVE/PHD"/>
</dbReference>
<evidence type="ECO:0000256" key="8">
    <source>
        <dbReference type="SAM" id="Coils"/>
    </source>
</evidence>
<dbReference type="CDD" id="cd05819">
    <property type="entry name" value="NHL"/>
    <property type="match status" value="1"/>
</dbReference>
<comment type="caution">
    <text evidence="11">The sequence shown here is derived from an EMBL/GenBank/DDBJ whole genome shotgun (WGS) entry which is preliminary data.</text>
</comment>
<feature type="domain" description="B box-type" evidence="10">
    <location>
        <begin position="165"/>
        <end position="212"/>
    </location>
</feature>
<dbReference type="GO" id="GO:0060340">
    <property type="term" value="P:positive regulation of type I interferon-mediated signaling pathway"/>
    <property type="evidence" value="ECO:0007669"/>
    <property type="project" value="TreeGrafter"/>
</dbReference>
<organism evidence="11 12">
    <name type="scientific">Chiloscyllium punctatum</name>
    <name type="common">Brownbanded bambooshark</name>
    <name type="synonym">Hemiscyllium punctatum</name>
    <dbReference type="NCBI Taxonomy" id="137246"/>
    <lineage>
        <taxon>Eukaryota</taxon>
        <taxon>Metazoa</taxon>
        <taxon>Chordata</taxon>
        <taxon>Craniata</taxon>
        <taxon>Vertebrata</taxon>
        <taxon>Chondrichthyes</taxon>
        <taxon>Elasmobranchii</taxon>
        <taxon>Galeomorphii</taxon>
        <taxon>Galeoidea</taxon>
        <taxon>Orectolobiformes</taxon>
        <taxon>Hemiscylliidae</taxon>
        <taxon>Chiloscyllium</taxon>
    </lineage>
</organism>
<dbReference type="Gene3D" id="3.30.40.10">
    <property type="entry name" value="Zinc/RING finger domain, C3HC4 (zinc finger)"/>
    <property type="match status" value="1"/>
</dbReference>
<dbReference type="GO" id="GO:0045087">
    <property type="term" value="P:innate immune response"/>
    <property type="evidence" value="ECO:0007669"/>
    <property type="project" value="TreeGrafter"/>
</dbReference>
<dbReference type="PROSITE" id="PS50089">
    <property type="entry name" value="ZF_RING_2"/>
    <property type="match status" value="1"/>
</dbReference>
<keyword evidence="5 7" id="KW-0863">Zinc-finger</keyword>
<dbReference type="InterPro" id="IPR011042">
    <property type="entry name" value="6-blade_b-propeller_TolB-like"/>
</dbReference>
<comment type="catalytic activity">
    <reaction evidence="1">
        <text>S-ubiquitinyl-[E2 ubiquitin-conjugating enzyme]-L-cysteine + [acceptor protein]-L-lysine = [E2 ubiquitin-conjugating enzyme]-L-cysteine + N(6)-ubiquitinyl-[acceptor protein]-L-lysine.</text>
        <dbReference type="EC" id="2.3.2.27"/>
    </reaction>
</comment>
<dbReference type="EMBL" id="BEZZ01001155">
    <property type="protein sequence ID" value="GCC38303.1"/>
    <property type="molecule type" value="Genomic_DNA"/>
</dbReference>
<dbReference type="PANTHER" id="PTHR25462">
    <property type="entry name" value="BONUS, ISOFORM C-RELATED"/>
    <property type="match status" value="1"/>
</dbReference>
<keyword evidence="12" id="KW-1185">Reference proteome</keyword>
<dbReference type="InterPro" id="IPR018957">
    <property type="entry name" value="Znf_C3HC4_RING-type"/>
</dbReference>
<evidence type="ECO:0000256" key="5">
    <source>
        <dbReference type="ARBA" id="ARBA00022771"/>
    </source>
</evidence>
<keyword evidence="4" id="KW-0479">Metal-binding</keyword>
<dbReference type="SMART" id="SM00184">
    <property type="entry name" value="RING"/>
    <property type="match status" value="1"/>
</dbReference>
<dbReference type="InterPro" id="IPR000315">
    <property type="entry name" value="Znf_B-box"/>
</dbReference>
<accession>A0A401T6K0</accession>
<dbReference type="SUPFAM" id="SSF57850">
    <property type="entry name" value="RING/U-box"/>
    <property type="match status" value="1"/>
</dbReference>
<dbReference type="SUPFAM" id="SSF57845">
    <property type="entry name" value="B-box zinc-binding domain"/>
    <property type="match status" value="1"/>
</dbReference>
<proteinExistence type="inferred from homology"/>
<dbReference type="Gene3D" id="2.120.10.30">
    <property type="entry name" value="TolB, C-terminal domain"/>
    <property type="match status" value="1"/>
</dbReference>
<evidence type="ECO:0000256" key="3">
    <source>
        <dbReference type="ARBA" id="ARBA00012483"/>
    </source>
</evidence>
<evidence type="ECO:0000256" key="6">
    <source>
        <dbReference type="ARBA" id="ARBA00022833"/>
    </source>
</evidence>
<dbReference type="EC" id="2.3.2.27" evidence="3"/>
<dbReference type="PROSITE" id="PS50119">
    <property type="entry name" value="ZF_BBOX"/>
    <property type="match status" value="1"/>
</dbReference>
<feature type="domain" description="RING-type" evidence="9">
    <location>
        <begin position="32"/>
        <end position="71"/>
    </location>
</feature>
<dbReference type="InterPro" id="IPR017907">
    <property type="entry name" value="Znf_RING_CS"/>
</dbReference>
<evidence type="ECO:0000256" key="7">
    <source>
        <dbReference type="PROSITE-ProRule" id="PRU00024"/>
    </source>
</evidence>
<dbReference type="GO" id="GO:0061630">
    <property type="term" value="F:ubiquitin protein ligase activity"/>
    <property type="evidence" value="ECO:0007669"/>
    <property type="project" value="UniProtKB-EC"/>
</dbReference>
<dbReference type="InterPro" id="IPR001841">
    <property type="entry name" value="Znf_RING"/>
</dbReference>
<dbReference type="PANTHER" id="PTHR25462:SF299">
    <property type="entry name" value="E3 UBIQUITIN-PROTEIN LIGASE TRIM56"/>
    <property type="match status" value="1"/>
</dbReference>
<evidence type="ECO:0000256" key="4">
    <source>
        <dbReference type="ARBA" id="ARBA00022723"/>
    </source>
</evidence>
<dbReference type="GO" id="GO:0005654">
    <property type="term" value="C:nucleoplasm"/>
    <property type="evidence" value="ECO:0007669"/>
    <property type="project" value="TreeGrafter"/>
</dbReference>
<keyword evidence="8" id="KW-0175">Coiled coil</keyword>
<sequence length="671" mass="74566">MGCTWGEPQAVYDTMATSSTITDKIQSDILNCKICLNTMEQPKMLPCLHTYCQECLKKLVRANMIQCPECRLSVDVSAGISSLKTNFHINTLLDILQSQEKEAMGCSLCPQGWKDKNSAVAQCISCPCYLCRACGDSHRISHSTHTVLDLAPTPLDKADAGMILQQRISCQFHPKEQVCHYCSTCDRLICFQCYSLNCIKHKRLGIAEAAKLKKPTVIKLVERLGTDLQSLAQQEEELNEAMDKVKATELSIISNLESTLTEVINDLFKQGDAIKKTVSECVKKQEELIKAAKSNLELQKEKTKSMKELGVRVIMGSDVKEMVCLESIIQDQIHALQPVNIQELNKSWPRLMVNKSVRSMISETHLFTVTLGDSAVTESELTVPSVGQASHIPETHPPNQPDAQPTQWAVQRYYFDTMLGYNMMPKLTGICCSEDGDIIVADEENGVLKCYWNGGSLNQIISLPDEDDDPCSVAICDNIIACSAKNRLYYLEMDGSLVKNFLLRGSESAYPIAAYEDEYVAVSEGTLCSVSLYDLNGQVVGRIKPKGYDGIRFLFIAVNSEEEFIVSDCGKKCVVIFSRNGDLVTVCSESFVNGIQRPLNPFSVCVDANDNIYVTEPNRILVFSPMGSFKRQLLSTADGLSKPRILTIDPDDNLIVVQDSRFVYVYALTVD</sequence>
<dbReference type="OMA" id="GHCCSRL"/>
<dbReference type="Proteomes" id="UP000287033">
    <property type="component" value="Unassembled WGS sequence"/>
</dbReference>
<dbReference type="SUPFAM" id="SSF101898">
    <property type="entry name" value="NHL repeat"/>
    <property type="match status" value="1"/>
</dbReference>
<keyword evidence="6" id="KW-0862">Zinc</keyword>
<evidence type="ECO:0000313" key="12">
    <source>
        <dbReference type="Proteomes" id="UP000287033"/>
    </source>
</evidence>
<comment type="similarity">
    <text evidence="2">Belongs to the TRIM/RBCC family.</text>
</comment>
<evidence type="ECO:0000256" key="1">
    <source>
        <dbReference type="ARBA" id="ARBA00000900"/>
    </source>
</evidence>
<dbReference type="InterPro" id="IPR047153">
    <property type="entry name" value="TRIM45/56/19-like"/>
</dbReference>
<dbReference type="STRING" id="137246.A0A401T6K0"/>
<evidence type="ECO:0000259" key="10">
    <source>
        <dbReference type="PROSITE" id="PS50119"/>
    </source>
</evidence>
<evidence type="ECO:0000256" key="2">
    <source>
        <dbReference type="ARBA" id="ARBA00008518"/>
    </source>
</evidence>